<gene>
    <name evidence="1" type="ORF">GCM10010121_093060</name>
</gene>
<dbReference type="EMBL" id="BMQA01000100">
    <property type="protein sequence ID" value="GGJ67739.1"/>
    <property type="molecule type" value="Genomic_DNA"/>
</dbReference>
<reference evidence="1" key="1">
    <citation type="journal article" date="2014" name="Int. J. Syst. Evol. Microbiol.">
        <title>Complete genome sequence of Corynebacterium casei LMG S-19264T (=DSM 44701T), isolated from a smear-ripened cheese.</title>
        <authorList>
            <consortium name="US DOE Joint Genome Institute (JGI-PGF)"/>
            <person name="Walter F."/>
            <person name="Albersmeier A."/>
            <person name="Kalinowski J."/>
            <person name="Ruckert C."/>
        </authorList>
    </citation>
    <scope>NUCLEOTIDE SEQUENCE</scope>
    <source>
        <strain evidence="1">JCM 3086</strain>
    </source>
</reference>
<dbReference type="Proteomes" id="UP000657574">
    <property type="component" value="Unassembled WGS sequence"/>
</dbReference>
<sequence length="104" mass="11667">MEDGWWTTTRTFLFRLRRADSSRSRGSPLGSGLLKVVRPSVSGAAPWWADPATKTHVARRVAEGKTSRDAQRCLKQAICRQLYKILERSGRNTGTKPKELPQTA</sequence>
<proteinExistence type="predicted"/>
<name>A0A917P9I1_9ACTN</name>
<dbReference type="AlphaFoldDB" id="A0A917P9I1"/>
<evidence type="ECO:0000313" key="1">
    <source>
        <dbReference type="EMBL" id="GGJ67739.1"/>
    </source>
</evidence>
<protein>
    <submittedName>
        <fullName evidence="1">Uncharacterized protein</fullName>
    </submittedName>
</protein>
<comment type="caution">
    <text evidence="1">The sequence shown here is derived from an EMBL/GenBank/DDBJ whole genome shotgun (WGS) entry which is preliminary data.</text>
</comment>
<organism evidence="1 2">
    <name type="scientific">Streptomyces brasiliensis</name>
    <dbReference type="NCBI Taxonomy" id="1954"/>
    <lineage>
        <taxon>Bacteria</taxon>
        <taxon>Bacillati</taxon>
        <taxon>Actinomycetota</taxon>
        <taxon>Actinomycetes</taxon>
        <taxon>Kitasatosporales</taxon>
        <taxon>Streptomycetaceae</taxon>
        <taxon>Streptomyces</taxon>
    </lineage>
</organism>
<reference evidence="1" key="2">
    <citation type="submission" date="2020-09" db="EMBL/GenBank/DDBJ databases">
        <authorList>
            <person name="Sun Q."/>
            <person name="Ohkuma M."/>
        </authorList>
    </citation>
    <scope>NUCLEOTIDE SEQUENCE</scope>
    <source>
        <strain evidence="1">JCM 3086</strain>
    </source>
</reference>
<accession>A0A917P9I1</accession>
<evidence type="ECO:0000313" key="2">
    <source>
        <dbReference type="Proteomes" id="UP000657574"/>
    </source>
</evidence>
<keyword evidence="2" id="KW-1185">Reference proteome</keyword>